<organism evidence="3 4">
    <name type="scientific">Laetiporus sulphureus 93-53</name>
    <dbReference type="NCBI Taxonomy" id="1314785"/>
    <lineage>
        <taxon>Eukaryota</taxon>
        <taxon>Fungi</taxon>
        <taxon>Dikarya</taxon>
        <taxon>Basidiomycota</taxon>
        <taxon>Agaricomycotina</taxon>
        <taxon>Agaricomycetes</taxon>
        <taxon>Polyporales</taxon>
        <taxon>Laetiporus</taxon>
    </lineage>
</organism>
<gene>
    <name evidence="3" type="ORF">LAESUDRAFT_730713</name>
</gene>
<dbReference type="EMBL" id="KV427657">
    <property type="protein sequence ID" value="KZT02004.1"/>
    <property type="molecule type" value="Genomic_DNA"/>
</dbReference>
<sequence length="444" mass="49419">MAAPVDANAAQLVINNPQPRLPPEIFERIIDHLDPWTEEETLLNCALVCQGWYTESRAVLFETPRLHTRKEAAACARSLTRIPLLGACVQWLSIGSVSETTITTGPELGSILVMLAGKLPKLASLAFTNVSFEQCSTRNLAFWSLSESSHLTSLELWNVTLPSASPFFQLICSFPHLQHLKCRYLHWSERRSMAPLPEHHRMPLTTVTFLGYDMSCFEHIGHILLGLLDRAVLENVSLTPQVSAAALAFTQGMLNIAGRGLEIAEIEFNAPEEDADGDFQSLLLHPVSFEANVNLQKLILGIDTSKMNVVALFVQSVLLPLLNTVSSKHLNYIRFSVESHSKWETDALLNAFDPEVCIQIDELLAEGHFAELRDLWIDFAGIVLNDSQRVNVCTEICARFPKLNDKNRLTIYHGGHRFPSDTEGALKGKQLADKQPHPIEQTAA</sequence>
<proteinExistence type="predicted"/>
<protein>
    <recommendedName>
        <fullName evidence="2">F-box domain-containing protein</fullName>
    </recommendedName>
</protein>
<dbReference type="OrthoDB" id="2739721at2759"/>
<dbReference type="InterPro" id="IPR001810">
    <property type="entry name" value="F-box_dom"/>
</dbReference>
<evidence type="ECO:0000313" key="4">
    <source>
        <dbReference type="Proteomes" id="UP000076871"/>
    </source>
</evidence>
<dbReference type="InterPro" id="IPR032675">
    <property type="entry name" value="LRR_dom_sf"/>
</dbReference>
<dbReference type="SUPFAM" id="SSF81383">
    <property type="entry name" value="F-box domain"/>
    <property type="match status" value="1"/>
</dbReference>
<feature type="region of interest" description="Disordered" evidence="1">
    <location>
        <begin position="421"/>
        <end position="444"/>
    </location>
</feature>
<name>A0A165C0Y8_9APHY</name>
<evidence type="ECO:0000256" key="1">
    <source>
        <dbReference type="SAM" id="MobiDB-lite"/>
    </source>
</evidence>
<dbReference type="Gene3D" id="3.80.10.10">
    <property type="entry name" value="Ribonuclease Inhibitor"/>
    <property type="match status" value="1"/>
</dbReference>
<keyword evidence="4" id="KW-1185">Reference proteome</keyword>
<dbReference type="Pfam" id="PF12937">
    <property type="entry name" value="F-box-like"/>
    <property type="match status" value="1"/>
</dbReference>
<reference evidence="3 4" key="1">
    <citation type="journal article" date="2016" name="Mol. Biol. Evol.">
        <title>Comparative Genomics of Early-Diverging Mushroom-Forming Fungi Provides Insights into the Origins of Lignocellulose Decay Capabilities.</title>
        <authorList>
            <person name="Nagy L.G."/>
            <person name="Riley R."/>
            <person name="Tritt A."/>
            <person name="Adam C."/>
            <person name="Daum C."/>
            <person name="Floudas D."/>
            <person name="Sun H."/>
            <person name="Yadav J.S."/>
            <person name="Pangilinan J."/>
            <person name="Larsson K.H."/>
            <person name="Matsuura K."/>
            <person name="Barry K."/>
            <person name="Labutti K."/>
            <person name="Kuo R."/>
            <person name="Ohm R.A."/>
            <person name="Bhattacharya S.S."/>
            <person name="Shirouzu T."/>
            <person name="Yoshinaga Y."/>
            <person name="Martin F.M."/>
            <person name="Grigoriev I.V."/>
            <person name="Hibbett D.S."/>
        </authorList>
    </citation>
    <scope>NUCLEOTIDE SEQUENCE [LARGE SCALE GENOMIC DNA]</scope>
    <source>
        <strain evidence="3 4">93-53</strain>
    </source>
</reference>
<evidence type="ECO:0000313" key="3">
    <source>
        <dbReference type="EMBL" id="KZT02004.1"/>
    </source>
</evidence>
<feature type="domain" description="F-box" evidence="2">
    <location>
        <begin position="20"/>
        <end position="54"/>
    </location>
</feature>
<accession>A0A165C0Y8</accession>
<dbReference type="InParanoid" id="A0A165C0Y8"/>
<evidence type="ECO:0000259" key="2">
    <source>
        <dbReference type="Pfam" id="PF12937"/>
    </source>
</evidence>
<dbReference type="AlphaFoldDB" id="A0A165C0Y8"/>
<dbReference type="InterPro" id="IPR036047">
    <property type="entry name" value="F-box-like_dom_sf"/>
</dbReference>
<dbReference type="GeneID" id="63826923"/>
<dbReference type="Proteomes" id="UP000076871">
    <property type="component" value="Unassembled WGS sequence"/>
</dbReference>
<feature type="compositionally biased region" description="Basic and acidic residues" evidence="1">
    <location>
        <begin position="421"/>
        <end position="437"/>
    </location>
</feature>
<dbReference type="RefSeq" id="XP_040759744.1">
    <property type="nucleotide sequence ID" value="XM_040909894.1"/>
</dbReference>